<name>A0A382HQP3_9ZZZZ</name>
<keyword evidence="1" id="KW-1133">Transmembrane helix</keyword>
<accession>A0A382HQP3</accession>
<sequence length="61" mass="6714">MKNWILTVKYYLNKFIELGVLLLAVSVIAEILFGPDVAFFGSQVTKNLISLLNSLGEQGIA</sequence>
<gene>
    <name evidence="2" type="ORF">METZ01_LOCUS242276</name>
</gene>
<protein>
    <recommendedName>
        <fullName evidence="3">ABC transmembrane type-1 domain-containing protein</fullName>
    </recommendedName>
</protein>
<reference evidence="2" key="1">
    <citation type="submission" date="2018-05" db="EMBL/GenBank/DDBJ databases">
        <authorList>
            <person name="Lanie J.A."/>
            <person name="Ng W.-L."/>
            <person name="Kazmierczak K.M."/>
            <person name="Andrzejewski T.M."/>
            <person name="Davidsen T.M."/>
            <person name="Wayne K.J."/>
            <person name="Tettelin H."/>
            <person name="Glass J.I."/>
            <person name="Rusch D."/>
            <person name="Podicherti R."/>
            <person name="Tsui H.-C.T."/>
            <person name="Winkler M.E."/>
        </authorList>
    </citation>
    <scope>NUCLEOTIDE SEQUENCE</scope>
</reference>
<feature type="non-terminal residue" evidence="2">
    <location>
        <position position="61"/>
    </location>
</feature>
<proteinExistence type="predicted"/>
<evidence type="ECO:0000313" key="2">
    <source>
        <dbReference type="EMBL" id="SVB89422.1"/>
    </source>
</evidence>
<dbReference type="EMBL" id="UINC01062624">
    <property type="protein sequence ID" value="SVB89422.1"/>
    <property type="molecule type" value="Genomic_DNA"/>
</dbReference>
<evidence type="ECO:0000256" key="1">
    <source>
        <dbReference type="SAM" id="Phobius"/>
    </source>
</evidence>
<organism evidence="2">
    <name type="scientific">marine metagenome</name>
    <dbReference type="NCBI Taxonomy" id="408172"/>
    <lineage>
        <taxon>unclassified sequences</taxon>
        <taxon>metagenomes</taxon>
        <taxon>ecological metagenomes</taxon>
    </lineage>
</organism>
<keyword evidence="1" id="KW-0472">Membrane</keyword>
<evidence type="ECO:0008006" key="3">
    <source>
        <dbReference type="Google" id="ProtNLM"/>
    </source>
</evidence>
<keyword evidence="1" id="KW-0812">Transmembrane</keyword>
<feature type="transmembrane region" description="Helical" evidence="1">
    <location>
        <begin position="12"/>
        <end position="33"/>
    </location>
</feature>
<dbReference type="AlphaFoldDB" id="A0A382HQP3"/>